<sequence>MIVLAAVFAVTGAASNAMGTAFQRKAASTVSRGGGLRLVIALAHRPVWLIGVAGVVGAALFQALALVNGPIALVQPLFVLELPFALMIAARLMRRPLPNSGWWAIVCVVAGLGAVLAAAAPSGDRDQAPMVRWIPALAVCLGCMAAAVVLARPGRPPLFRAAVLATASAIGNALTAALLKSATGTFTAGGLPAFLTAWQTYGFAVTGVCAILLLENALQAGWLVASQPALTIGDATVSLLLGITLFDERIRTGWWVLPEAVGIALIVWGVVRLSHVVPSVHEGAQVADDRMSRTPPVTS</sequence>
<proteinExistence type="predicted"/>
<dbReference type="PANTHER" id="PTHR40761">
    <property type="entry name" value="CONSERVED INTEGRAL MEMBRANE ALANINE VALINE AND LEUCINE RICH PROTEIN-RELATED"/>
    <property type="match status" value="1"/>
</dbReference>
<feature type="transmembrane region" description="Helical" evidence="1">
    <location>
        <begin position="47"/>
        <end position="66"/>
    </location>
</feature>
<keyword evidence="1" id="KW-0472">Membrane</keyword>
<dbReference type="RefSeq" id="WP_311695146.1">
    <property type="nucleotide sequence ID" value="NZ_JAVREY010000013.1"/>
</dbReference>
<dbReference type="EMBL" id="JAVREY010000013">
    <property type="protein sequence ID" value="MDT0464110.1"/>
    <property type="molecule type" value="Genomic_DNA"/>
</dbReference>
<feature type="transmembrane region" description="Helical" evidence="1">
    <location>
        <begin position="158"/>
        <end position="179"/>
    </location>
</feature>
<feature type="transmembrane region" description="Helical" evidence="1">
    <location>
        <begin position="133"/>
        <end position="152"/>
    </location>
</feature>
<keyword evidence="3" id="KW-1185">Reference proteome</keyword>
<feature type="transmembrane region" description="Helical" evidence="1">
    <location>
        <begin position="191"/>
        <end position="214"/>
    </location>
</feature>
<reference evidence="3" key="1">
    <citation type="submission" date="2023-07" db="EMBL/GenBank/DDBJ databases">
        <title>30 novel species of actinomycetes from the DSMZ collection.</title>
        <authorList>
            <person name="Nouioui I."/>
        </authorList>
    </citation>
    <scope>NUCLEOTIDE SEQUENCE [LARGE SCALE GENOMIC DNA]</scope>
    <source>
        <strain evidence="3">DSM 41699</strain>
    </source>
</reference>
<gene>
    <name evidence="2" type="ORF">RM764_13945</name>
</gene>
<accession>A0ABU2TT92</accession>
<keyword evidence="1" id="KW-1133">Transmembrane helix</keyword>
<organism evidence="2 3">
    <name type="scientific">Streptomyces gibsoniae</name>
    <dbReference type="NCBI Taxonomy" id="3075529"/>
    <lineage>
        <taxon>Bacteria</taxon>
        <taxon>Bacillati</taxon>
        <taxon>Actinomycetota</taxon>
        <taxon>Actinomycetes</taxon>
        <taxon>Kitasatosporales</taxon>
        <taxon>Streptomycetaceae</taxon>
        <taxon>Streptomyces</taxon>
    </lineage>
</organism>
<comment type="caution">
    <text evidence="2">The sequence shown here is derived from an EMBL/GenBank/DDBJ whole genome shotgun (WGS) entry which is preliminary data.</text>
</comment>
<feature type="transmembrane region" description="Helical" evidence="1">
    <location>
        <begin position="220"/>
        <end position="246"/>
    </location>
</feature>
<dbReference type="PANTHER" id="PTHR40761:SF1">
    <property type="entry name" value="CONSERVED INTEGRAL MEMBRANE ALANINE VALINE AND LEUCINE RICH PROTEIN-RELATED"/>
    <property type="match status" value="1"/>
</dbReference>
<feature type="transmembrane region" description="Helical" evidence="1">
    <location>
        <begin position="102"/>
        <end position="121"/>
    </location>
</feature>
<protein>
    <submittedName>
        <fullName evidence="2">DMT family transporter</fullName>
    </submittedName>
</protein>
<dbReference type="Proteomes" id="UP001183809">
    <property type="component" value="Unassembled WGS sequence"/>
</dbReference>
<evidence type="ECO:0000313" key="2">
    <source>
        <dbReference type="EMBL" id="MDT0464110.1"/>
    </source>
</evidence>
<keyword evidence="1" id="KW-0812">Transmembrane</keyword>
<feature type="transmembrane region" description="Helical" evidence="1">
    <location>
        <begin position="73"/>
        <end position="90"/>
    </location>
</feature>
<dbReference type="NCBIfam" id="NF038012">
    <property type="entry name" value="DMT_1"/>
    <property type="match status" value="1"/>
</dbReference>
<feature type="transmembrane region" description="Helical" evidence="1">
    <location>
        <begin position="253"/>
        <end position="271"/>
    </location>
</feature>
<evidence type="ECO:0000256" key="1">
    <source>
        <dbReference type="SAM" id="Phobius"/>
    </source>
</evidence>
<evidence type="ECO:0000313" key="3">
    <source>
        <dbReference type="Proteomes" id="UP001183809"/>
    </source>
</evidence>
<name>A0ABU2TT92_9ACTN</name>